<feature type="domain" description="ASCH" evidence="1">
    <location>
        <begin position="26"/>
        <end position="146"/>
    </location>
</feature>
<dbReference type="PANTHER" id="PTHR39203">
    <property type="entry name" value="CYTOPLASMIC PROTEIN-RELATED"/>
    <property type="match status" value="1"/>
</dbReference>
<dbReference type="Proteomes" id="UP000051565">
    <property type="component" value="Unassembled WGS sequence"/>
</dbReference>
<dbReference type="PANTHER" id="PTHR39203:SF1">
    <property type="entry name" value="CYTOPLASMIC PROTEIN"/>
    <property type="match status" value="1"/>
</dbReference>
<dbReference type="InterPro" id="IPR009326">
    <property type="entry name" value="DUF984"/>
</dbReference>
<dbReference type="Pfam" id="PF04266">
    <property type="entry name" value="ASCH"/>
    <property type="match status" value="1"/>
</dbReference>
<dbReference type="SMART" id="SM01022">
    <property type="entry name" value="ASCH"/>
    <property type="match status" value="1"/>
</dbReference>
<evidence type="ECO:0000313" key="2">
    <source>
        <dbReference type="EMBL" id="KRN78226.1"/>
    </source>
</evidence>
<dbReference type="AlphaFoldDB" id="A0A0R2JM32"/>
<dbReference type="InterPro" id="IPR015947">
    <property type="entry name" value="PUA-like_sf"/>
</dbReference>
<dbReference type="CDD" id="cd06553">
    <property type="entry name" value="ASCH_Ef3133_like"/>
    <property type="match status" value="1"/>
</dbReference>
<reference evidence="2 3" key="1">
    <citation type="journal article" date="2015" name="Genome Announc.">
        <title>Expanding the biotechnology potential of lactobacilli through comparative genomics of 213 strains and associated genera.</title>
        <authorList>
            <person name="Sun Z."/>
            <person name="Harris H.M."/>
            <person name="McCann A."/>
            <person name="Guo C."/>
            <person name="Argimon S."/>
            <person name="Zhang W."/>
            <person name="Yang X."/>
            <person name="Jeffery I.B."/>
            <person name="Cooney J.C."/>
            <person name="Kagawa T.F."/>
            <person name="Liu W."/>
            <person name="Song Y."/>
            <person name="Salvetti E."/>
            <person name="Wrobel A."/>
            <person name="Rasinkangas P."/>
            <person name="Parkhill J."/>
            <person name="Rea M.C."/>
            <person name="O'Sullivan O."/>
            <person name="Ritari J."/>
            <person name="Douillard F.P."/>
            <person name="Paul Ross R."/>
            <person name="Yang R."/>
            <person name="Briner A.E."/>
            <person name="Felis G.E."/>
            <person name="de Vos W.M."/>
            <person name="Barrangou R."/>
            <person name="Klaenhammer T.R."/>
            <person name="Caufield P.W."/>
            <person name="Cui Y."/>
            <person name="Zhang H."/>
            <person name="O'Toole P.W."/>
        </authorList>
    </citation>
    <scope>NUCLEOTIDE SEQUENCE [LARGE SCALE GENOMIC DNA]</scope>
    <source>
        <strain evidence="2 3">DSM 20690</strain>
    </source>
</reference>
<accession>A0A0R2JM32</accession>
<dbReference type="OrthoDB" id="9807542at2"/>
<protein>
    <recommendedName>
        <fullName evidence="1">ASCH domain-containing protein</fullName>
    </recommendedName>
</protein>
<evidence type="ECO:0000259" key="1">
    <source>
        <dbReference type="SMART" id="SM01022"/>
    </source>
</evidence>
<dbReference type="SUPFAM" id="SSF88697">
    <property type="entry name" value="PUA domain-like"/>
    <property type="match status" value="1"/>
</dbReference>
<organism evidence="2 3">
    <name type="scientific">Fructilactobacillus lindneri DSM 20690 = JCM 11027</name>
    <dbReference type="NCBI Taxonomy" id="1122148"/>
    <lineage>
        <taxon>Bacteria</taxon>
        <taxon>Bacillati</taxon>
        <taxon>Bacillota</taxon>
        <taxon>Bacilli</taxon>
        <taxon>Lactobacillales</taxon>
        <taxon>Lactobacillaceae</taxon>
        <taxon>Fructilactobacillus</taxon>
    </lineage>
</organism>
<evidence type="ECO:0000313" key="3">
    <source>
        <dbReference type="Proteomes" id="UP000051565"/>
    </source>
</evidence>
<dbReference type="GeneID" id="61249603"/>
<comment type="caution">
    <text evidence="2">The sequence shown here is derived from an EMBL/GenBank/DDBJ whole genome shotgun (WGS) entry which is preliminary data.</text>
</comment>
<proteinExistence type="predicted"/>
<keyword evidence="3" id="KW-1185">Reference proteome</keyword>
<dbReference type="PIRSF" id="PIRSF021320">
    <property type="entry name" value="DUF984"/>
    <property type="match status" value="1"/>
</dbReference>
<dbReference type="Gene3D" id="3.10.400.10">
    <property type="entry name" value="Sulfate adenylyltransferase"/>
    <property type="match status" value="1"/>
</dbReference>
<dbReference type="EMBL" id="JQBT01000036">
    <property type="protein sequence ID" value="KRN78226.1"/>
    <property type="molecule type" value="Genomic_DNA"/>
</dbReference>
<sequence>MTPLEYFEQAKTSHAIPSDAQLQASYQYGVEADKLAHLVLTGTKTATTSALDLYESDEPLPIKNAYDVILDGNDDPVCIIMNDDVKICNYLDVSEEHAYQEGEGDRTLNYWRKAHQDFFVKEYQEMGQLFKPEAAKMILETFHVVYPLNG</sequence>
<dbReference type="InterPro" id="IPR007374">
    <property type="entry name" value="ASCH_domain"/>
</dbReference>
<dbReference type="RefSeq" id="WP_054646537.1">
    <property type="nucleotide sequence ID" value="NZ_FUXS01000003.1"/>
</dbReference>
<gene>
    <name evidence="2" type="ORF">IV52_GL001360</name>
</gene>
<dbReference type="PATRIC" id="fig|1122148.6.peg.1397"/>
<dbReference type="STRING" id="53444.AYR59_01735"/>
<name>A0A0R2JM32_9LACO</name>